<keyword evidence="1" id="KW-0677">Repeat</keyword>
<evidence type="ECO:0000313" key="7">
    <source>
        <dbReference type="EMBL" id="KGR04333.1"/>
    </source>
</evidence>
<feature type="repeat" description="TPR" evidence="5">
    <location>
        <begin position="4"/>
        <end position="37"/>
    </location>
</feature>
<proteinExistence type="inferred from homology"/>
<evidence type="ECO:0000256" key="4">
    <source>
        <dbReference type="ARBA" id="ARBA00040133"/>
    </source>
</evidence>
<protein>
    <recommendedName>
        <fullName evidence="4">RNA polymerase II-associated protein 3</fullName>
    </recommendedName>
</protein>
<accession>A0AB34PJY8</accession>
<dbReference type="SMART" id="SM00028">
    <property type="entry name" value="TPR"/>
    <property type="match status" value="3"/>
</dbReference>
<dbReference type="PANTHER" id="PTHR46423:SF1">
    <property type="entry name" value="RNA POLYMERASE II-ASSOCIATED PROTEIN 3"/>
    <property type="match status" value="1"/>
</dbReference>
<evidence type="ECO:0000259" key="6">
    <source>
        <dbReference type="Pfam" id="PF13877"/>
    </source>
</evidence>
<organism evidence="7 8">
    <name type="scientific">Candida albicans P78048</name>
    <dbReference type="NCBI Taxonomy" id="1094989"/>
    <lineage>
        <taxon>Eukaryota</taxon>
        <taxon>Fungi</taxon>
        <taxon>Dikarya</taxon>
        <taxon>Ascomycota</taxon>
        <taxon>Saccharomycotina</taxon>
        <taxon>Pichiomycetes</taxon>
        <taxon>Debaryomycetaceae</taxon>
        <taxon>Candida/Lodderomyces clade</taxon>
        <taxon>Candida</taxon>
    </lineage>
</organism>
<dbReference type="Gene3D" id="1.25.40.10">
    <property type="entry name" value="Tetratricopeptide repeat domain"/>
    <property type="match status" value="1"/>
</dbReference>
<dbReference type="InterPro" id="IPR019734">
    <property type="entry name" value="TPR_rpt"/>
</dbReference>
<reference evidence="7 8" key="1">
    <citation type="submission" date="2013-12" db="EMBL/GenBank/DDBJ databases">
        <title>The Genome Sequence of Candida albicans P78048.</title>
        <authorList>
            <consortium name="The Broad Institute Genome Sequencing Platform"/>
            <consortium name="The Broad Institute Genome Sequencing Center for Infectious Disease"/>
            <person name="Cuomo C."/>
            <person name="Bennett R."/>
            <person name="Hirakawa M."/>
            <person name="Noverr M."/>
            <person name="Mitchell A."/>
            <person name="Young S.K."/>
            <person name="Zeng Q."/>
            <person name="Gargeya S."/>
            <person name="Fitzgerald M."/>
            <person name="Abouelleil A."/>
            <person name="Alvarado L."/>
            <person name="Berlin A.M."/>
            <person name="Chapman S.B."/>
            <person name="Dewar J."/>
            <person name="Goldberg J."/>
            <person name="Griggs A."/>
            <person name="Gujja S."/>
            <person name="Hansen M."/>
            <person name="Howarth C."/>
            <person name="Imamovic A."/>
            <person name="Larimer J."/>
            <person name="McCowan C."/>
            <person name="Murphy C."/>
            <person name="Pearson M."/>
            <person name="Priest M."/>
            <person name="Roberts A."/>
            <person name="Saif S."/>
            <person name="Shea T."/>
            <person name="Sykes S."/>
            <person name="Wortman J."/>
            <person name="Nusbaum C."/>
            <person name="Birren B."/>
        </authorList>
    </citation>
    <scope>NUCLEOTIDE SEQUENCE [LARGE SCALE GENOMIC DNA]</scope>
    <source>
        <strain evidence="7 8">P78048</strain>
    </source>
</reference>
<dbReference type="SUPFAM" id="SSF48452">
    <property type="entry name" value="TPR-like"/>
    <property type="match status" value="1"/>
</dbReference>
<dbReference type="Pfam" id="PF07719">
    <property type="entry name" value="TPR_2"/>
    <property type="match status" value="1"/>
</dbReference>
<gene>
    <name evidence="7" type="ORF">MG3_05459</name>
</gene>
<comment type="caution">
    <text evidence="7">The sequence shown here is derived from an EMBL/GenBank/DDBJ whole genome shotgun (WGS) entry which is preliminary data.</text>
</comment>
<dbReference type="AlphaFoldDB" id="A0AB34PJY8"/>
<evidence type="ECO:0000256" key="2">
    <source>
        <dbReference type="ARBA" id="ARBA00022803"/>
    </source>
</evidence>
<dbReference type="PANTHER" id="PTHR46423">
    <property type="entry name" value="RNA POLYMERASE II-ASSOCIATED PROTEIN 3"/>
    <property type="match status" value="1"/>
</dbReference>
<evidence type="ECO:0000256" key="5">
    <source>
        <dbReference type="PROSITE-ProRule" id="PRU00339"/>
    </source>
</evidence>
<dbReference type="InterPro" id="IPR011990">
    <property type="entry name" value="TPR-like_helical_dom_sf"/>
</dbReference>
<dbReference type="Pfam" id="PF13877">
    <property type="entry name" value="RPAP3_C"/>
    <property type="match status" value="1"/>
</dbReference>
<dbReference type="InterPro" id="IPR013105">
    <property type="entry name" value="TPR_2"/>
</dbReference>
<dbReference type="Proteomes" id="UP000030161">
    <property type="component" value="Unassembled WGS sequence"/>
</dbReference>
<feature type="repeat" description="TPR" evidence="5">
    <location>
        <begin position="82"/>
        <end position="115"/>
    </location>
</feature>
<dbReference type="EMBL" id="AJIX01000042">
    <property type="protein sequence ID" value="KGR04333.1"/>
    <property type="molecule type" value="Genomic_DNA"/>
</dbReference>
<sequence length="331" mass="37823">MASAEELKDQGNKAFASKEYKKAAKIYRDAIQIDTYNPILYSNRAQCFLHLQDYDRAYKDCVSGINWINSSNHNKGSTAVLVKLQYRKGMALKGLQKWNSAKEAFKKVLQLDPSNQAAKTELNKLPIEDKMDVDIKIPIEKVEKLPEKFSKMIQSPPSIEKKPVKEPEVTAAATKEIEDLFGSSKKPEITKISEVRHKPHSSIKDNSDSTSPTMLSPMHFLTTLKQLPEEQKLNGYKYILNIDNQSYADIFSSGIDTEFLQFYLDAASYVSTNDSLPNWNQVVLNHLKQFSTFKRFDLSLLMCDDKSKKAILQNIKDKFPKDLSEFQKYIS</sequence>
<name>A0AB34PJY8_CANAX</name>
<dbReference type="InterPro" id="IPR051966">
    <property type="entry name" value="RPAP3"/>
</dbReference>
<evidence type="ECO:0000256" key="3">
    <source>
        <dbReference type="ARBA" id="ARBA00038275"/>
    </source>
</evidence>
<keyword evidence="2 5" id="KW-0802">TPR repeat</keyword>
<dbReference type="PROSITE" id="PS50005">
    <property type="entry name" value="TPR"/>
    <property type="match status" value="2"/>
</dbReference>
<evidence type="ECO:0000256" key="1">
    <source>
        <dbReference type="ARBA" id="ARBA00022737"/>
    </source>
</evidence>
<feature type="domain" description="RNA-polymerase II-associated protein 3-like C-terminal" evidence="6">
    <location>
        <begin position="216"/>
        <end position="308"/>
    </location>
</feature>
<comment type="similarity">
    <text evidence="3">Belongs to the RPAP3 family.</text>
</comment>
<dbReference type="GO" id="GO:0101031">
    <property type="term" value="C:protein folding chaperone complex"/>
    <property type="evidence" value="ECO:0007669"/>
    <property type="project" value="TreeGrafter"/>
</dbReference>
<dbReference type="InterPro" id="IPR025986">
    <property type="entry name" value="RPAP3-like_C"/>
</dbReference>
<evidence type="ECO:0000313" key="8">
    <source>
        <dbReference type="Proteomes" id="UP000030161"/>
    </source>
</evidence>